<evidence type="ECO:0000256" key="1">
    <source>
        <dbReference type="SAM" id="Phobius"/>
    </source>
</evidence>
<name>A0ABU0GAG1_9HYPH</name>
<keyword evidence="1" id="KW-1133">Transmembrane helix</keyword>
<dbReference type="EMBL" id="JAUSUW010000010">
    <property type="protein sequence ID" value="MDQ0422344.1"/>
    <property type="molecule type" value="Genomic_DNA"/>
</dbReference>
<protein>
    <submittedName>
        <fullName evidence="2">Uncharacterized protein</fullName>
    </submittedName>
</protein>
<accession>A0ABU0GAG1</accession>
<organism evidence="2 3">
    <name type="scientific">Peteryoungia aggregata LMG 23059</name>
    <dbReference type="NCBI Taxonomy" id="1368425"/>
    <lineage>
        <taxon>Bacteria</taxon>
        <taxon>Pseudomonadati</taxon>
        <taxon>Pseudomonadota</taxon>
        <taxon>Alphaproteobacteria</taxon>
        <taxon>Hyphomicrobiales</taxon>
        <taxon>Rhizobiaceae</taxon>
        <taxon>Peteryoungia</taxon>
    </lineage>
</organism>
<keyword evidence="1" id="KW-0812">Transmembrane</keyword>
<sequence length="64" mass="7005">MKRFAQFKPLAIAVYAVAAVVTFGAAYRDQPADAYADTRLSGALLTSIAWPLYVSAKLWSLDRP</sequence>
<gene>
    <name evidence="2" type="ORF">J2045_003392</name>
</gene>
<evidence type="ECO:0000313" key="3">
    <source>
        <dbReference type="Proteomes" id="UP001238496"/>
    </source>
</evidence>
<dbReference type="Proteomes" id="UP001238496">
    <property type="component" value="Unassembled WGS sequence"/>
</dbReference>
<keyword evidence="3" id="KW-1185">Reference proteome</keyword>
<proteinExistence type="predicted"/>
<comment type="caution">
    <text evidence="2">The sequence shown here is derived from an EMBL/GenBank/DDBJ whole genome shotgun (WGS) entry which is preliminary data.</text>
</comment>
<evidence type="ECO:0000313" key="2">
    <source>
        <dbReference type="EMBL" id="MDQ0422344.1"/>
    </source>
</evidence>
<reference evidence="2 3" key="1">
    <citation type="submission" date="2023-07" db="EMBL/GenBank/DDBJ databases">
        <title>Genomic Encyclopedia of Type Strains, Phase IV (KMG-IV): sequencing the most valuable type-strain genomes for metagenomic binning, comparative biology and taxonomic classification.</title>
        <authorList>
            <person name="Goeker M."/>
        </authorList>
    </citation>
    <scope>NUCLEOTIDE SEQUENCE [LARGE SCALE GENOMIC DNA]</scope>
    <source>
        <strain evidence="2 3">DSM 1111</strain>
    </source>
</reference>
<keyword evidence="1" id="KW-0472">Membrane</keyword>
<dbReference type="RefSeq" id="WP_307374814.1">
    <property type="nucleotide sequence ID" value="NZ_JAUSUW010000010.1"/>
</dbReference>
<feature type="transmembrane region" description="Helical" evidence="1">
    <location>
        <begin position="40"/>
        <end position="59"/>
    </location>
</feature>